<dbReference type="EMBL" id="FQUQ01000001">
    <property type="protein sequence ID" value="SHE46369.1"/>
    <property type="molecule type" value="Genomic_DNA"/>
</dbReference>
<dbReference type="Proteomes" id="UP000184287">
    <property type="component" value="Unassembled WGS sequence"/>
</dbReference>
<accession>A0A1M4TPC6</accession>
<name>A0A1M4TPC6_9SPHI</name>
<protein>
    <submittedName>
        <fullName evidence="1">Uncharacterized protein</fullName>
    </submittedName>
</protein>
<dbReference type="AlphaFoldDB" id="A0A1M4TPC6"/>
<keyword evidence="2" id="KW-1185">Reference proteome</keyword>
<evidence type="ECO:0000313" key="2">
    <source>
        <dbReference type="Proteomes" id="UP000184287"/>
    </source>
</evidence>
<reference evidence="2" key="1">
    <citation type="submission" date="2016-11" db="EMBL/GenBank/DDBJ databases">
        <authorList>
            <person name="Varghese N."/>
            <person name="Submissions S."/>
        </authorList>
    </citation>
    <scope>NUCLEOTIDE SEQUENCE [LARGE SCALE GENOMIC DNA]</scope>
    <source>
        <strain evidence="2">DSM 16990</strain>
    </source>
</reference>
<evidence type="ECO:0000313" key="1">
    <source>
        <dbReference type="EMBL" id="SHE46369.1"/>
    </source>
</evidence>
<proteinExistence type="predicted"/>
<gene>
    <name evidence="1" type="ORF">SAMN04488522_101270</name>
</gene>
<organism evidence="1 2">
    <name type="scientific">Pedobacter caeni</name>
    <dbReference type="NCBI Taxonomy" id="288992"/>
    <lineage>
        <taxon>Bacteria</taxon>
        <taxon>Pseudomonadati</taxon>
        <taxon>Bacteroidota</taxon>
        <taxon>Sphingobacteriia</taxon>
        <taxon>Sphingobacteriales</taxon>
        <taxon>Sphingobacteriaceae</taxon>
        <taxon>Pedobacter</taxon>
    </lineage>
</organism>
<sequence>MGGKEKAIVGINAAIVEMKSRGMSFSNVSIGKTGKFYTNEKELYCVVPQGITLNKEGGYFSSLSS</sequence>